<organism evidence="2 3">
    <name type="scientific">Serendipita indica (strain DSM 11827)</name>
    <name type="common">Root endophyte fungus</name>
    <name type="synonym">Piriformospora indica</name>
    <dbReference type="NCBI Taxonomy" id="1109443"/>
    <lineage>
        <taxon>Eukaryota</taxon>
        <taxon>Fungi</taxon>
        <taxon>Dikarya</taxon>
        <taxon>Basidiomycota</taxon>
        <taxon>Agaricomycotina</taxon>
        <taxon>Agaricomycetes</taxon>
        <taxon>Sebacinales</taxon>
        <taxon>Serendipitaceae</taxon>
        <taxon>Serendipita</taxon>
    </lineage>
</organism>
<gene>
    <name evidence="2" type="ORF">PIIN_07539</name>
</gene>
<dbReference type="EMBL" id="CAFZ01000236">
    <property type="protein sequence ID" value="CCA73587.1"/>
    <property type="molecule type" value="Genomic_DNA"/>
</dbReference>
<dbReference type="AlphaFoldDB" id="G4TQJ2"/>
<dbReference type="HOGENOM" id="CLU_492665_0_0_1"/>
<dbReference type="OrthoDB" id="3264780at2759"/>
<name>G4TQJ2_SERID</name>
<reference evidence="2 3" key="1">
    <citation type="journal article" date="2011" name="PLoS Pathog.">
        <title>Endophytic Life Strategies Decoded by Genome and Transcriptome Analyses of the Mutualistic Root Symbiont Piriformospora indica.</title>
        <authorList>
            <person name="Zuccaro A."/>
            <person name="Lahrmann U."/>
            <person name="Guldener U."/>
            <person name="Langen G."/>
            <person name="Pfiffi S."/>
            <person name="Biedenkopf D."/>
            <person name="Wong P."/>
            <person name="Samans B."/>
            <person name="Grimm C."/>
            <person name="Basiewicz M."/>
            <person name="Murat C."/>
            <person name="Martin F."/>
            <person name="Kogel K.H."/>
        </authorList>
    </citation>
    <scope>NUCLEOTIDE SEQUENCE [LARGE SCALE GENOMIC DNA]</scope>
    <source>
        <strain evidence="2 3">DSM 11827</strain>
    </source>
</reference>
<feature type="compositionally biased region" description="Low complexity" evidence="1">
    <location>
        <begin position="471"/>
        <end position="480"/>
    </location>
</feature>
<dbReference type="InParanoid" id="G4TQJ2"/>
<proteinExistence type="predicted"/>
<evidence type="ECO:0000313" key="2">
    <source>
        <dbReference type="EMBL" id="CCA73587.1"/>
    </source>
</evidence>
<sequence length="553" mass="60700">MSADVTVADFDPLFDDETSLSPPQPKTLPSFMLALPTYEQSALTNADTHLRHATNEPGIFDIFDQNVGTIAPSGSCVSERPSSLDSFTGFNATPIIPTASTSSTSQGAKASARKRQTVGRSPRAERTTSSIFTPRNHREAVLYRLIQDPNVAVVLRALIDQMYKSKVLPDQFQAHISALLGTFGQPGTPSPTNVDLPRPTKRRRMDRIPAGAEDWIVPYPFQPDEVPEHFQEMRDIHILDSVLKSLERNVKSWKNARGVLNEPTRPRGLPSNNDPTPASLSMTLNESTLLNETWLHQPDDELLLALDRMLGVPAHQPTEIQVEDPTIFASGLLESLGLTLPSVTESTASTSRLTTPVDPEFGLDSFVFDGMDWSALENPAGPKVHITPPSPVSGIDLFKNPNTLPNDLPMFLDGLGSTSRASMVASPSSLSSRSTTPMMDSSHPVRLVPALSKRGRGRSTAVLRRQFSHKVPSSSPVPSVEAEPISARGTRKTRASQETTKKRDETLARAREYREALAMELERARTERWEMMMEGVVLREARVLIVDCEEGSA</sequence>
<keyword evidence="3" id="KW-1185">Reference proteome</keyword>
<comment type="caution">
    <text evidence="2">The sequence shown here is derived from an EMBL/GenBank/DDBJ whole genome shotgun (WGS) entry which is preliminary data.</text>
</comment>
<accession>G4TQJ2</accession>
<protein>
    <submittedName>
        <fullName evidence="2">Uncharacterized protein</fullName>
    </submittedName>
</protein>
<dbReference type="Proteomes" id="UP000007148">
    <property type="component" value="Unassembled WGS sequence"/>
</dbReference>
<evidence type="ECO:0000313" key="3">
    <source>
        <dbReference type="Proteomes" id="UP000007148"/>
    </source>
</evidence>
<evidence type="ECO:0000256" key="1">
    <source>
        <dbReference type="SAM" id="MobiDB-lite"/>
    </source>
</evidence>
<feature type="region of interest" description="Disordered" evidence="1">
    <location>
        <begin position="467"/>
        <end position="505"/>
    </location>
</feature>
<feature type="region of interest" description="Disordered" evidence="1">
    <location>
        <begin position="97"/>
        <end position="128"/>
    </location>
</feature>